<keyword evidence="16" id="KW-1185">Reference proteome</keyword>
<keyword evidence="8" id="KW-0498">Mitosis</keyword>
<evidence type="ECO:0000256" key="12">
    <source>
        <dbReference type="ARBA" id="ARBA00023328"/>
    </source>
</evidence>
<evidence type="ECO:0000256" key="8">
    <source>
        <dbReference type="ARBA" id="ARBA00022776"/>
    </source>
</evidence>
<accession>A0A0D2MYC9</accession>
<feature type="region of interest" description="Disordered" evidence="14">
    <location>
        <begin position="545"/>
        <end position="639"/>
    </location>
</feature>
<feature type="compositionally biased region" description="Gly residues" evidence="14">
    <location>
        <begin position="508"/>
        <end position="518"/>
    </location>
</feature>
<evidence type="ECO:0000256" key="1">
    <source>
        <dbReference type="ARBA" id="ARBA00004186"/>
    </source>
</evidence>
<feature type="region of interest" description="Disordered" evidence="14">
    <location>
        <begin position="295"/>
        <end position="327"/>
    </location>
</feature>
<feature type="compositionally biased region" description="Polar residues" evidence="14">
    <location>
        <begin position="158"/>
        <end position="168"/>
    </location>
</feature>
<dbReference type="GO" id="GO:0051301">
    <property type="term" value="P:cell division"/>
    <property type="evidence" value="ECO:0007669"/>
    <property type="project" value="UniProtKB-KW"/>
</dbReference>
<feature type="region of interest" description="Disordered" evidence="14">
    <location>
        <begin position="434"/>
        <end position="473"/>
    </location>
</feature>
<feature type="compositionally biased region" description="Gly residues" evidence="14">
    <location>
        <begin position="394"/>
        <end position="406"/>
    </location>
</feature>
<dbReference type="AlphaFoldDB" id="A0A0D2MYC9"/>
<evidence type="ECO:0000256" key="3">
    <source>
        <dbReference type="ARBA" id="ARBA00007716"/>
    </source>
</evidence>
<dbReference type="GeneID" id="25735473"/>
<evidence type="ECO:0000256" key="7">
    <source>
        <dbReference type="ARBA" id="ARBA00022701"/>
    </source>
</evidence>
<dbReference type="GO" id="GO:0000940">
    <property type="term" value="C:outer kinetochore"/>
    <property type="evidence" value="ECO:0007669"/>
    <property type="project" value="InterPro"/>
</dbReference>
<evidence type="ECO:0000256" key="5">
    <source>
        <dbReference type="ARBA" id="ARBA00022490"/>
    </source>
</evidence>
<dbReference type="GO" id="GO:0000278">
    <property type="term" value="P:mitotic cell cycle"/>
    <property type="evidence" value="ECO:0007669"/>
    <property type="project" value="TreeGrafter"/>
</dbReference>
<keyword evidence="12" id="KW-0137">Centromere</keyword>
<organism evidence="15 16">
    <name type="scientific">Monoraphidium neglectum</name>
    <dbReference type="NCBI Taxonomy" id="145388"/>
    <lineage>
        <taxon>Eukaryota</taxon>
        <taxon>Viridiplantae</taxon>
        <taxon>Chlorophyta</taxon>
        <taxon>core chlorophytes</taxon>
        <taxon>Chlorophyceae</taxon>
        <taxon>CS clade</taxon>
        <taxon>Sphaeropleales</taxon>
        <taxon>Selenastraceae</taxon>
        <taxon>Monoraphidium</taxon>
    </lineage>
</organism>
<comment type="similarity">
    <text evidence="3">Belongs to the SKA3 family.</text>
</comment>
<sequence>MASSALSRALERFSADLRGLTARVSDGVTSLKRGAESRPHAGVDAFRENLDDLEQQAADIAAEVQQLERCTTDAVSFEELLGHCVELYHSNRDGMTALVAHLERYGYQQPVSARREPDDPCSTALAAASAYGADELCFADDLDAEAMLLDSPRAAGQKQRNGQQQETQPQHHRHGDISTASSPGGRRAHAHAPQPYRSLPSSPVSAGLLASGYVPSRLGIGQPGSPAHGTGAAAAAAAAAAFALGGPAGGTTASKAAAQPRVSMGAASSSSLTPEGLSMLSPGLADKYACPSSGVPSVGGVPSAQGAPSMASGGSAVPSISLSAPRRSTCRDLRMDYGRCSSDSPNLPIFGKTPRSTSLPASTVSDMPEAEALSVPPAGRAGGGGDVERRAGPLGSGGSGGNGGCAGASPLPDSATTGDLYDLLIRSNMGLPLAEGLTQTPPGVRAAGPGEKRGGGGGQGLARPTTPGSTLPAGWHQNALQELDSLSLTLSQMRRSPSRGRLAAAAAEGGGLSRGGAGDEGESEGEACEEEDVTLGERLEAAAAEALASSGGDERGWGGAGAAGAWETRSGGDDAAGRRRSRGSPGGAALSQQWEEALSPGKDQDFGARKLGVSPARQQQKEQQQQQQPQEAPATPTTRAALRRQLQAQREAAAAAAPVGRAEFSSLPAWCNRQLCLEELNRALEGMGAAVADGRPTAPEGAPPGCVGLETLEALGFDAAKGRAILNCLSKLGRTQLQRAGGGGVAYRLVASG</sequence>
<feature type="region of interest" description="Disordered" evidence="14">
    <location>
        <begin position="346"/>
        <end position="411"/>
    </location>
</feature>
<feature type="region of interest" description="Disordered" evidence="14">
    <location>
        <begin position="153"/>
        <end position="202"/>
    </location>
</feature>
<keyword evidence="5" id="KW-0963">Cytoplasm</keyword>
<dbReference type="PANTHER" id="PTHR48118">
    <property type="entry name" value="SPINDLE AND KINETOCHORE-ASSOCIATED PROTEIN 3"/>
    <property type="match status" value="1"/>
</dbReference>
<evidence type="ECO:0000256" key="4">
    <source>
        <dbReference type="ARBA" id="ARBA00022454"/>
    </source>
</evidence>
<dbReference type="OrthoDB" id="552789at2759"/>
<reference evidence="15 16" key="1">
    <citation type="journal article" date="2013" name="BMC Genomics">
        <title>Reconstruction of the lipid metabolism for the microalga Monoraphidium neglectum from its genome sequence reveals characteristics suitable for biofuel production.</title>
        <authorList>
            <person name="Bogen C."/>
            <person name="Al-Dilaimi A."/>
            <person name="Albersmeier A."/>
            <person name="Wichmann J."/>
            <person name="Grundmann M."/>
            <person name="Rupp O."/>
            <person name="Lauersen K.J."/>
            <person name="Blifernez-Klassen O."/>
            <person name="Kalinowski J."/>
            <person name="Goesmann A."/>
            <person name="Mussgnug J.H."/>
            <person name="Kruse O."/>
        </authorList>
    </citation>
    <scope>NUCLEOTIDE SEQUENCE [LARGE SCALE GENOMIC DNA]</scope>
    <source>
        <strain evidence="15 16">SAG 48.87</strain>
    </source>
</reference>
<keyword evidence="7" id="KW-0493">Microtubule</keyword>
<dbReference type="Gene3D" id="6.10.250.1400">
    <property type="match status" value="1"/>
</dbReference>
<evidence type="ECO:0000313" key="15">
    <source>
        <dbReference type="EMBL" id="KIZ05362.1"/>
    </source>
</evidence>
<evidence type="ECO:0000256" key="9">
    <source>
        <dbReference type="ARBA" id="ARBA00022838"/>
    </source>
</evidence>
<evidence type="ECO:0000256" key="10">
    <source>
        <dbReference type="ARBA" id="ARBA00023212"/>
    </source>
</evidence>
<feature type="region of interest" description="Disordered" evidence="14">
    <location>
        <begin position="494"/>
        <end position="532"/>
    </location>
</feature>
<evidence type="ECO:0000256" key="13">
    <source>
        <dbReference type="SAM" id="Coils"/>
    </source>
</evidence>
<evidence type="ECO:0000313" key="16">
    <source>
        <dbReference type="Proteomes" id="UP000054498"/>
    </source>
</evidence>
<keyword evidence="6" id="KW-0132">Cell division</keyword>
<proteinExistence type="inferred from homology"/>
<feature type="compositionally biased region" description="Acidic residues" evidence="14">
    <location>
        <begin position="519"/>
        <end position="532"/>
    </location>
</feature>
<keyword evidence="11" id="KW-0131">Cell cycle</keyword>
<keyword evidence="9" id="KW-0995">Kinetochore</keyword>
<feature type="compositionally biased region" description="Polar residues" evidence="14">
    <location>
        <begin position="354"/>
        <end position="365"/>
    </location>
</feature>
<dbReference type="RefSeq" id="XP_013904381.1">
    <property type="nucleotide sequence ID" value="XM_014048927.1"/>
</dbReference>
<protein>
    <submittedName>
        <fullName evidence="15">Uncharacterized protein</fullName>
    </submittedName>
</protein>
<dbReference type="EMBL" id="KK100517">
    <property type="protein sequence ID" value="KIZ05362.1"/>
    <property type="molecule type" value="Genomic_DNA"/>
</dbReference>
<comment type="subcellular location">
    <subcellularLocation>
        <location evidence="2">Chromosome</location>
        <location evidence="2">Centromere</location>
        <location evidence="2">Kinetochore</location>
    </subcellularLocation>
    <subcellularLocation>
        <location evidence="1">Cytoplasm</location>
        <location evidence="1">Cytoskeleton</location>
        <location evidence="1">Spindle</location>
    </subcellularLocation>
</comment>
<dbReference type="GO" id="GO:0005876">
    <property type="term" value="C:spindle microtubule"/>
    <property type="evidence" value="ECO:0007669"/>
    <property type="project" value="TreeGrafter"/>
</dbReference>
<evidence type="ECO:0000256" key="2">
    <source>
        <dbReference type="ARBA" id="ARBA00004629"/>
    </source>
</evidence>
<evidence type="ECO:0000256" key="14">
    <source>
        <dbReference type="SAM" id="MobiDB-lite"/>
    </source>
</evidence>
<keyword evidence="10" id="KW-0206">Cytoskeleton</keyword>
<dbReference type="KEGG" id="mng:MNEG_2595"/>
<dbReference type="Proteomes" id="UP000054498">
    <property type="component" value="Unassembled WGS sequence"/>
</dbReference>
<dbReference type="GO" id="GO:0007059">
    <property type="term" value="P:chromosome segregation"/>
    <property type="evidence" value="ECO:0007669"/>
    <property type="project" value="InterPro"/>
</dbReference>
<keyword evidence="13" id="KW-0175">Coiled coil</keyword>
<feature type="compositionally biased region" description="Low complexity" evidence="14">
    <location>
        <begin position="615"/>
        <end position="639"/>
    </location>
</feature>
<feature type="coiled-coil region" evidence="13">
    <location>
        <begin position="43"/>
        <end position="70"/>
    </location>
</feature>
<dbReference type="InterPro" id="IPR033341">
    <property type="entry name" value="SKA3"/>
</dbReference>
<evidence type="ECO:0000256" key="11">
    <source>
        <dbReference type="ARBA" id="ARBA00023306"/>
    </source>
</evidence>
<name>A0A0D2MYC9_9CHLO</name>
<gene>
    <name evidence="15" type="ORF">MNEG_2595</name>
</gene>
<dbReference type="PANTHER" id="PTHR48118:SF1">
    <property type="entry name" value="SPINDLE AND KINETOCHORE-ASSOCIATED PROTEIN 3"/>
    <property type="match status" value="1"/>
</dbReference>
<keyword evidence="4" id="KW-0158">Chromosome</keyword>
<evidence type="ECO:0000256" key="6">
    <source>
        <dbReference type="ARBA" id="ARBA00022618"/>
    </source>
</evidence>